<dbReference type="PANTHER" id="PTHR43214">
    <property type="entry name" value="TWO-COMPONENT RESPONSE REGULATOR"/>
    <property type="match status" value="1"/>
</dbReference>
<evidence type="ECO:0000256" key="2">
    <source>
        <dbReference type="ARBA" id="ARBA00023125"/>
    </source>
</evidence>
<protein>
    <submittedName>
        <fullName evidence="7">Response regulator transcription factor</fullName>
    </submittedName>
</protein>
<dbReference type="SMART" id="SM00448">
    <property type="entry name" value="REC"/>
    <property type="match status" value="1"/>
</dbReference>
<keyword evidence="8" id="KW-1185">Reference proteome</keyword>
<gene>
    <name evidence="7" type="ORF">LJ657_17250</name>
</gene>
<proteinExistence type="predicted"/>
<dbReference type="SMART" id="SM00421">
    <property type="entry name" value="HTH_LUXR"/>
    <property type="match status" value="1"/>
</dbReference>
<dbReference type="GO" id="GO:0003677">
    <property type="term" value="F:DNA binding"/>
    <property type="evidence" value="ECO:0007669"/>
    <property type="project" value="UniProtKB-KW"/>
</dbReference>
<keyword evidence="4" id="KW-0597">Phosphoprotein</keyword>
<evidence type="ECO:0000259" key="6">
    <source>
        <dbReference type="PROSITE" id="PS50110"/>
    </source>
</evidence>
<dbReference type="PROSITE" id="PS50043">
    <property type="entry name" value="HTH_LUXR_2"/>
    <property type="match status" value="1"/>
</dbReference>
<sequence length="195" mass="20164">MTREGVAALLASSPGFDVVASVDDPAALPRDGSVDVVVLDLYLADGRPSTPAVSEMATWARVLVMSASRAPADVLAVVRSGASGYVTKDTGKEALLAVLATVAAGGFSLSPQLADVLAAALSATPAVPEDPSDLLSPREREALDLIAAGFTHAQAAKRMNVTKATVDTYVERIRVKLQVGNKAELTRIALAARRT</sequence>
<reference evidence="7" key="1">
    <citation type="submission" date="2021-12" db="EMBL/GenBank/DDBJ databases">
        <authorList>
            <person name="Lee J.-H."/>
            <person name="Kim S.-B."/>
        </authorList>
    </citation>
    <scope>NUCLEOTIDE SEQUENCE</scope>
    <source>
        <strain evidence="7">NR30</strain>
    </source>
</reference>
<dbReference type="Pfam" id="PF00196">
    <property type="entry name" value="GerE"/>
    <property type="match status" value="1"/>
</dbReference>
<feature type="domain" description="HTH luxR-type" evidence="5">
    <location>
        <begin position="128"/>
        <end position="193"/>
    </location>
</feature>
<feature type="domain" description="Response regulatory" evidence="6">
    <location>
        <begin position="1"/>
        <end position="103"/>
    </location>
</feature>
<dbReference type="InterPro" id="IPR016032">
    <property type="entry name" value="Sig_transdc_resp-reg_C-effctor"/>
</dbReference>
<evidence type="ECO:0000313" key="7">
    <source>
        <dbReference type="EMBL" id="MCD9875383.1"/>
    </source>
</evidence>
<dbReference type="AlphaFoldDB" id="A0A9Q3Z5W2"/>
<dbReference type="PANTHER" id="PTHR43214:SF24">
    <property type="entry name" value="TRANSCRIPTIONAL REGULATORY PROTEIN NARL-RELATED"/>
    <property type="match status" value="1"/>
</dbReference>
<dbReference type="InterPro" id="IPR011006">
    <property type="entry name" value="CheY-like_superfamily"/>
</dbReference>
<dbReference type="SUPFAM" id="SSF52172">
    <property type="entry name" value="CheY-like"/>
    <property type="match status" value="1"/>
</dbReference>
<dbReference type="CDD" id="cd06170">
    <property type="entry name" value="LuxR_C_like"/>
    <property type="match status" value="1"/>
</dbReference>
<evidence type="ECO:0000256" key="3">
    <source>
        <dbReference type="ARBA" id="ARBA00023163"/>
    </source>
</evidence>
<keyword evidence="3" id="KW-0804">Transcription</keyword>
<dbReference type="InterPro" id="IPR001789">
    <property type="entry name" value="Sig_transdc_resp-reg_receiver"/>
</dbReference>
<name>A0A9Q3Z5W2_9ACTN</name>
<dbReference type="GO" id="GO:0006355">
    <property type="term" value="P:regulation of DNA-templated transcription"/>
    <property type="evidence" value="ECO:0007669"/>
    <property type="project" value="InterPro"/>
</dbReference>
<dbReference type="GO" id="GO:0000160">
    <property type="term" value="P:phosphorelay signal transduction system"/>
    <property type="evidence" value="ECO:0007669"/>
    <property type="project" value="InterPro"/>
</dbReference>
<dbReference type="EMBL" id="JAJSBI010000007">
    <property type="protein sequence ID" value="MCD9875383.1"/>
    <property type="molecule type" value="Genomic_DNA"/>
</dbReference>
<evidence type="ECO:0000313" key="8">
    <source>
        <dbReference type="Proteomes" id="UP001108029"/>
    </source>
</evidence>
<feature type="modified residue" description="4-aspartylphosphate" evidence="4">
    <location>
        <position position="40"/>
    </location>
</feature>
<comment type="caution">
    <text evidence="7">The sequence shown here is derived from an EMBL/GenBank/DDBJ whole genome shotgun (WGS) entry which is preliminary data.</text>
</comment>
<dbReference type="PROSITE" id="PS50110">
    <property type="entry name" value="RESPONSE_REGULATORY"/>
    <property type="match status" value="1"/>
</dbReference>
<evidence type="ECO:0000256" key="1">
    <source>
        <dbReference type="ARBA" id="ARBA00023015"/>
    </source>
</evidence>
<evidence type="ECO:0000259" key="5">
    <source>
        <dbReference type="PROSITE" id="PS50043"/>
    </source>
</evidence>
<accession>A0A9Q3Z5W2</accession>
<dbReference type="InterPro" id="IPR039420">
    <property type="entry name" value="WalR-like"/>
</dbReference>
<keyword evidence="2" id="KW-0238">DNA-binding</keyword>
<dbReference type="Gene3D" id="3.40.50.2300">
    <property type="match status" value="1"/>
</dbReference>
<dbReference type="SUPFAM" id="SSF46894">
    <property type="entry name" value="C-terminal effector domain of the bipartite response regulators"/>
    <property type="match status" value="1"/>
</dbReference>
<dbReference type="Proteomes" id="UP001108029">
    <property type="component" value="Unassembled WGS sequence"/>
</dbReference>
<keyword evidence="1" id="KW-0805">Transcription regulation</keyword>
<dbReference type="PRINTS" id="PR00038">
    <property type="entry name" value="HTHLUXR"/>
</dbReference>
<dbReference type="InterPro" id="IPR000792">
    <property type="entry name" value="Tscrpt_reg_LuxR_C"/>
</dbReference>
<evidence type="ECO:0000256" key="4">
    <source>
        <dbReference type="PROSITE-ProRule" id="PRU00169"/>
    </source>
</evidence>
<organism evidence="7 8">
    <name type="scientific">Streptomyces guryensis</name>
    <dbReference type="NCBI Taxonomy" id="2886947"/>
    <lineage>
        <taxon>Bacteria</taxon>
        <taxon>Bacillati</taxon>
        <taxon>Actinomycetota</taxon>
        <taxon>Actinomycetes</taxon>
        <taxon>Kitasatosporales</taxon>
        <taxon>Streptomycetaceae</taxon>
        <taxon>Streptomyces</taxon>
    </lineage>
</organism>